<reference evidence="2" key="1">
    <citation type="submission" date="2017-10" db="EMBL/GenBank/DDBJ databases">
        <title>Massilia psychrophilum sp. nov., a novel purple-pigmented bacterium isolated from Tianshan glacier, Xinjiang Municipality, China.</title>
        <authorList>
            <person name="Wang H."/>
        </authorList>
    </citation>
    <scope>NUCLEOTIDE SEQUENCE [LARGE SCALE GENOMIC DNA]</scope>
    <source>
        <strain evidence="2">B2</strain>
    </source>
</reference>
<sequence>MRIVDLFIRQVKQAGAMSPAVFIAGFLIIDMNVAWSGGYSILLGIIPVPQIGVLLAAGSMVTLLIRAIALCYQRKFGSLCLFIVCTTALLVYCAEDDNGCPRANVTRLTQSMPC</sequence>
<keyword evidence="1" id="KW-1133">Transmembrane helix</keyword>
<dbReference type="EMBL" id="CP024608">
    <property type="protein sequence ID" value="ATQ73249.1"/>
    <property type="molecule type" value="Genomic_DNA"/>
</dbReference>
<feature type="transmembrane region" description="Helical" evidence="1">
    <location>
        <begin position="51"/>
        <end position="69"/>
    </location>
</feature>
<gene>
    <name evidence="2" type="ORF">CR152_01045</name>
</gene>
<protein>
    <submittedName>
        <fullName evidence="2">Uncharacterized protein</fullName>
    </submittedName>
</protein>
<evidence type="ECO:0000313" key="2">
    <source>
        <dbReference type="EMBL" id="ATQ73249.1"/>
    </source>
</evidence>
<dbReference type="AlphaFoldDB" id="A0A2D2DEA1"/>
<keyword evidence="1" id="KW-0472">Membrane</keyword>
<name>A0A2D2DEA1_9BURK</name>
<dbReference type="KEGG" id="mass:CR152_01045"/>
<proteinExistence type="predicted"/>
<evidence type="ECO:0000256" key="1">
    <source>
        <dbReference type="SAM" id="Phobius"/>
    </source>
</evidence>
<keyword evidence="3" id="KW-1185">Reference proteome</keyword>
<organism evidence="2 3">
    <name type="scientific">Massilia violaceinigra</name>
    <dbReference type="NCBI Taxonomy" id="2045208"/>
    <lineage>
        <taxon>Bacteria</taxon>
        <taxon>Pseudomonadati</taxon>
        <taxon>Pseudomonadota</taxon>
        <taxon>Betaproteobacteria</taxon>
        <taxon>Burkholderiales</taxon>
        <taxon>Oxalobacteraceae</taxon>
        <taxon>Telluria group</taxon>
        <taxon>Massilia</taxon>
    </lineage>
</organism>
<feature type="transmembrane region" description="Helical" evidence="1">
    <location>
        <begin position="21"/>
        <end position="45"/>
    </location>
</feature>
<keyword evidence="1" id="KW-0812">Transmembrane</keyword>
<dbReference type="Proteomes" id="UP000229897">
    <property type="component" value="Chromosome"/>
</dbReference>
<accession>A0A2D2DEA1</accession>
<evidence type="ECO:0000313" key="3">
    <source>
        <dbReference type="Proteomes" id="UP000229897"/>
    </source>
</evidence>
<feature type="transmembrane region" description="Helical" evidence="1">
    <location>
        <begin position="76"/>
        <end position="92"/>
    </location>
</feature>